<evidence type="ECO:0000313" key="5">
    <source>
        <dbReference type="EMBL" id="ELT95421.1"/>
    </source>
</evidence>
<evidence type="ECO:0000259" key="2">
    <source>
        <dbReference type="Pfam" id="PF00557"/>
    </source>
</evidence>
<dbReference type="AlphaFoldDB" id="R7TVC9"/>
<evidence type="ECO:0008006" key="8">
    <source>
        <dbReference type="Google" id="ProtNLM"/>
    </source>
</evidence>
<dbReference type="InterPro" id="IPR000994">
    <property type="entry name" value="Pept_M24"/>
</dbReference>
<sequence length="589" mass="65991">AGFVWVTADRAALWTDGRYFLQAEQQLDCQWIIMQQGEDGYPSAGDWLLSVLSSGDRVGSDPRYVSISEWTSYSSVLEENNISMVEVADLFDEIWTEDRPERPNSPLIIHTLEYSGEQLSNKIERIRAELNADNSDALVLTALDDTAWTFNLRGSDRETSAMFYSYAIITPTDATLYLSNYTALIAPADVRSHLNTGTDGSCSEVKEYDEIITDLEALAAESGVNKIWLSPSSNYATFSAISGKEKLEASPTQLMKSVKNEVERRRYKECQIRDSAALSRFAAFLEKEVDAGNTWTEVSAAQKLLEIRQCDPAFHSVSFLTISAVGPNAAVIHYRASEATDKQINTDDVYLLDSGGQYLDGTTDVTRTFHYGTPSDIVKEAYTRVLMGAIELSLTVWPFGLHGTEIDIRARAPLYEHGWDYRHGTGHGIGYFLNVHEGPGTIRMGWSEDHAALQEGMFFSDEPGYYEDGSFGIRLETIVGVEKADTPNHFGDDEYLTFEEVTYVPFEPKLIKYELLDIKHRHWLNDYHAKCIERTGALLLDGGHQEAYDWLVARSQPIEDEPNWTNSGPASTPLVQLSVVIFSLLMALF</sequence>
<dbReference type="GO" id="GO:0070006">
    <property type="term" value="F:metalloaminopeptidase activity"/>
    <property type="evidence" value="ECO:0007669"/>
    <property type="project" value="InterPro"/>
</dbReference>
<dbReference type="InterPro" id="IPR033740">
    <property type="entry name" value="Pept_M24B"/>
</dbReference>
<reference evidence="7" key="1">
    <citation type="submission" date="2012-12" db="EMBL/GenBank/DDBJ databases">
        <authorList>
            <person name="Hellsten U."/>
            <person name="Grimwood J."/>
            <person name="Chapman J.A."/>
            <person name="Shapiro H."/>
            <person name="Aerts A."/>
            <person name="Otillar R.P."/>
            <person name="Terry A.Y."/>
            <person name="Boore J.L."/>
            <person name="Simakov O."/>
            <person name="Marletaz F."/>
            <person name="Cho S.-J."/>
            <person name="Edsinger-Gonzales E."/>
            <person name="Havlak P."/>
            <person name="Kuo D.-H."/>
            <person name="Larsson T."/>
            <person name="Lv J."/>
            <person name="Arendt D."/>
            <person name="Savage R."/>
            <person name="Osoegawa K."/>
            <person name="de Jong P."/>
            <person name="Lindberg D.R."/>
            <person name="Seaver E.C."/>
            <person name="Weisblat D.A."/>
            <person name="Putnam N.H."/>
            <person name="Grigoriev I.V."/>
            <person name="Rokhsar D.S."/>
        </authorList>
    </citation>
    <scope>NUCLEOTIDE SEQUENCE</scope>
    <source>
        <strain evidence="7">I ESC-2004</strain>
    </source>
</reference>
<evidence type="ECO:0000256" key="1">
    <source>
        <dbReference type="ARBA" id="ARBA00008766"/>
    </source>
</evidence>
<evidence type="ECO:0000259" key="3">
    <source>
        <dbReference type="Pfam" id="PF01321"/>
    </source>
</evidence>
<reference evidence="5 7" key="2">
    <citation type="journal article" date="2013" name="Nature">
        <title>Insights into bilaterian evolution from three spiralian genomes.</title>
        <authorList>
            <person name="Simakov O."/>
            <person name="Marletaz F."/>
            <person name="Cho S.J."/>
            <person name="Edsinger-Gonzales E."/>
            <person name="Havlak P."/>
            <person name="Hellsten U."/>
            <person name="Kuo D.H."/>
            <person name="Larsson T."/>
            <person name="Lv J."/>
            <person name="Arendt D."/>
            <person name="Savage R."/>
            <person name="Osoegawa K."/>
            <person name="de Jong P."/>
            <person name="Grimwood J."/>
            <person name="Chapman J.A."/>
            <person name="Shapiro H."/>
            <person name="Aerts A."/>
            <person name="Otillar R.P."/>
            <person name="Terry A.Y."/>
            <person name="Boore J.L."/>
            <person name="Grigoriev I.V."/>
            <person name="Lindberg D.R."/>
            <person name="Seaver E.C."/>
            <person name="Weisblat D.A."/>
            <person name="Putnam N.H."/>
            <person name="Rokhsar D.S."/>
        </authorList>
    </citation>
    <scope>NUCLEOTIDE SEQUENCE</scope>
    <source>
        <strain evidence="5 7">I ESC-2004</strain>
    </source>
</reference>
<dbReference type="Gene3D" id="3.90.230.10">
    <property type="entry name" value="Creatinase/methionine aminopeptidase superfamily"/>
    <property type="match status" value="1"/>
</dbReference>
<comment type="similarity">
    <text evidence="1">Belongs to the peptidase M24B family.</text>
</comment>
<protein>
    <recommendedName>
        <fullName evidence="8">Peptidase M24 domain-containing protein</fullName>
    </recommendedName>
</protein>
<gene>
    <name evidence="5" type="ORF">CAPTEDRAFT_130300</name>
</gene>
<dbReference type="OMA" id="YAIYERV"/>
<feature type="domain" description="Peptidase M24 C-terminal" evidence="4">
    <location>
        <begin position="494"/>
        <end position="558"/>
    </location>
</feature>
<proteinExistence type="inferred from homology"/>
<dbReference type="SUPFAM" id="SSF55920">
    <property type="entry name" value="Creatinase/aminopeptidase"/>
    <property type="match status" value="1"/>
</dbReference>
<organism evidence="5">
    <name type="scientific">Capitella teleta</name>
    <name type="common">Polychaete worm</name>
    <dbReference type="NCBI Taxonomy" id="283909"/>
    <lineage>
        <taxon>Eukaryota</taxon>
        <taxon>Metazoa</taxon>
        <taxon>Spiralia</taxon>
        <taxon>Lophotrochozoa</taxon>
        <taxon>Annelida</taxon>
        <taxon>Polychaeta</taxon>
        <taxon>Sedentaria</taxon>
        <taxon>Scolecida</taxon>
        <taxon>Capitellidae</taxon>
        <taxon>Capitella</taxon>
    </lineage>
</organism>
<evidence type="ECO:0000313" key="6">
    <source>
        <dbReference type="EnsemblMetazoa" id="CapteP130300"/>
    </source>
</evidence>
<dbReference type="InterPro" id="IPR029149">
    <property type="entry name" value="Creatin/AminoP/Spt16_N"/>
</dbReference>
<evidence type="ECO:0000259" key="4">
    <source>
        <dbReference type="Pfam" id="PF16188"/>
    </source>
</evidence>
<dbReference type="InterPro" id="IPR036005">
    <property type="entry name" value="Creatinase/aminopeptidase-like"/>
</dbReference>
<name>R7TVC9_CAPTE</name>
<dbReference type="HOGENOM" id="CLU_011781_2_1_1"/>
<dbReference type="STRING" id="283909.R7TVC9"/>
<dbReference type="FunFam" id="3.90.230.10:FF:000009">
    <property type="entry name" value="xaa-Pro aminopeptidase 2"/>
    <property type="match status" value="1"/>
</dbReference>
<dbReference type="Proteomes" id="UP000014760">
    <property type="component" value="Unassembled WGS sequence"/>
</dbReference>
<dbReference type="PANTHER" id="PTHR43763">
    <property type="entry name" value="XAA-PRO AMINOPEPTIDASE 1"/>
    <property type="match status" value="1"/>
</dbReference>
<accession>R7TVC9</accession>
<dbReference type="EMBL" id="AMQN01002409">
    <property type="status" value="NOT_ANNOTATED_CDS"/>
    <property type="molecule type" value="Genomic_DNA"/>
</dbReference>
<dbReference type="Pfam" id="PF01321">
    <property type="entry name" value="Creatinase_N"/>
    <property type="match status" value="1"/>
</dbReference>
<dbReference type="Pfam" id="PF16188">
    <property type="entry name" value="Peptidase_M24_C"/>
    <property type="match status" value="1"/>
</dbReference>
<reference evidence="6" key="3">
    <citation type="submission" date="2015-06" db="UniProtKB">
        <authorList>
            <consortium name="EnsemblMetazoa"/>
        </authorList>
    </citation>
    <scope>IDENTIFICATION</scope>
</reference>
<keyword evidence="7" id="KW-1185">Reference proteome</keyword>
<dbReference type="InterPro" id="IPR050422">
    <property type="entry name" value="X-Pro_aminopeptidase_P"/>
</dbReference>
<dbReference type="OrthoDB" id="9995434at2759"/>
<evidence type="ECO:0000313" key="7">
    <source>
        <dbReference type="Proteomes" id="UP000014760"/>
    </source>
</evidence>
<dbReference type="InterPro" id="IPR000587">
    <property type="entry name" value="Creatinase_N"/>
</dbReference>
<feature type="domain" description="Creatinase N-terminal" evidence="3">
    <location>
        <begin position="2"/>
        <end position="92"/>
    </location>
</feature>
<feature type="domain" description="Peptidase M24" evidence="2">
    <location>
        <begin position="266"/>
        <end position="481"/>
    </location>
</feature>
<dbReference type="Pfam" id="PF00557">
    <property type="entry name" value="Peptidase_M24"/>
    <property type="match status" value="1"/>
</dbReference>
<dbReference type="CDD" id="cd01085">
    <property type="entry name" value="APP"/>
    <property type="match status" value="1"/>
</dbReference>
<dbReference type="PANTHER" id="PTHR43763:SF18">
    <property type="entry name" value="XAA-PRO AMINOPEPTIDASE 1"/>
    <property type="match status" value="1"/>
</dbReference>
<dbReference type="InterPro" id="IPR032416">
    <property type="entry name" value="Peptidase_M24_C"/>
</dbReference>
<dbReference type="EnsemblMetazoa" id="CapteT130300">
    <property type="protein sequence ID" value="CapteP130300"/>
    <property type="gene ID" value="CapteG130300"/>
</dbReference>
<dbReference type="Gene3D" id="3.40.350.10">
    <property type="entry name" value="Creatinase/prolidase N-terminal domain"/>
    <property type="match status" value="2"/>
</dbReference>
<dbReference type="EMBL" id="KB309137">
    <property type="protein sequence ID" value="ELT95421.1"/>
    <property type="molecule type" value="Genomic_DNA"/>
</dbReference>
<dbReference type="Pfam" id="PF16189">
    <property type="entry name" value="Creatinase_N_2"/>
    <property type="match status" value="1"/>
</dbReference>
<feature type="non-terminal residue" evidence="5">
    <location>
        <position position="1"/>
    </location>
</feature>
<dbReference type="SUPFAM" id="SSF53092">
    <property type="entry name" value="Creatinase/prolidase N-terminal domain"/>
    <property type="match status" value="1"/>
</dbReference>